<dbReference type="SUPFAM" id="SSF53067">
    <property type="entry name" value="Actin-like ATPase domain"/>
    <property type="match status" value="2"/>
</dbReference>
<dbReference type="InterPro" id="IPR043129">
    <property type="entry name" value="ATPase_NBD"/>
</dbReference>
<evidence type="ECO:0000256" key="10">
    <source>
        <dbReference type="ARBA" id="ARBA00022777"/>
    </source>
</evidence>
<accession>A0A248JXB6</accession>
<keyword evidence="11 16" id="KW-0067">ATP-binding</keyword>
<protein>
    <recommendedName>
        <fullName evidence="15 16">Type III pantothenate kinase</fullName>
        <ecNumber evidence="6 16">2.7.1.33</ecNumber>
    </recommendedName>
    <alternativeName>
        <fullName evidence="16">PanK-III</fullName>
    </alternativeName>
    <alternativeName>
        <fullName evidence="16">Pantothenic acid kinase</fullName>
    </alternativeName>
</protein>
<evidence type="ECO:0000256" key="12">
    <source>
        <dbReference type="ARBA" id="ARBA00022958"/>
    </source>
</evidence>
<dbReference type="KEGG" id="nao:Y958_20220"/>
<dbReference type="HAMAP" id="MF_01274">
    <property type="entry name" value="Pantothen_kinase_3"/>
    <property type="match status" value="1"/>
</dbReference>
<comment type="pathway">
    <text evidence="4 16">Cofactor biosynthesis; coenzyme A biosynthesis; CoA from (R)-pantothenate: step 1/5.</text>
</comment>
<evidence type="ECO:0000256" key="9">
    <source>
        <dbReference type="ARBA" id="ARBA00022741"/>
    </source>
</evidence>
<dbReference type="PANTHER" id="PTHR34265:SF1">
    <property type="entry name" value="TYPE III PANTOTHENATE KINASE"/>
    <property type="match status" value="1"/>
</dbReference>
<gene>
    <name evidence="16" type="primary">coaX</name>
    <name evidence="17" type="ORF">Y958_20220</name>
</gene>
<sequence>MLLAIDAGNTNVVFAIYDGDTPRGRWRISTDSRRTSDEYAVWLTSAMALKGLAAQDVNAAILSSVVPATTPDLIRLCKDHFGCVPMRIGDPAVDVGIEIRIDNPREAGADRLVNAVAATERYQAPLVVLDIGTGTTFDVVDADGAFAGGIIAPGPTLSLDALHRVAAQLPKVDIAKPDRVIGRGTVGAMQSGMYWGYTAMIEGLLRRIKAELSPTGTPPVTVIGTGGMVRVFAEETGMVDHIDADLTLRGLLLIYRRNAKSGG</sequence>
<dbReference type="EMBL" id="CP022111">
    <property type="protein sequence ID" value="ASG23166.1"/>
    <property type="molecule type" value="Genomic_DNA"/>
</dbReference>
<dbReference type="Gene3D" id="3.30.420.40">
    <property type="match status" value="2"/>
</dbReference>
<comment type="subunit">
    <text evidence="5 16">Homodimer.</text>
</comment>
<dbReference type="InterPro" id="IPR004619">
    <property type="entry name" value="Type_III_PanK"/>
</dbReference>
<comment type="catalytic activity">
    <reaction evidence="1 16">
        <text>(R)-pantothenate + ATP = (R)-4'-phosphopantothenate + ADP + H(+)</text>
        <dbReference type="Rhea" id="RHEA:16373"/>
        <dbReference type="ChEBI" id="CHEBI:10986"/>
        <dbReference type="ChEBI" id="CHEBI:15378"/>
        <dbReference type="ChEBI" id="CHEBI:29032"/>
        <dbReference type="ChEBI" id="CHEBI:30616"/>
        <dbReference type="ChEBI" id="CHEBI:456216"/>
        <dbReference type="EC" id="2.7.1.33"/>
    </reaction>
</comment>
<comment type="function">
    <text evidence="16">Catalyzes the phosphorylation of pantothenate (Pan), the first step in CoA biosynthesis.</text>
</comment>
<comment type="cofactor">
    <cofactor evidence="2">
        <name>K(+)</name>
        <dbReference type="ChEBI" id="CHEBI:29103"/>
    </cofactor>
</comment>
<evidence type="ECO:0000256" key="4">
    <source>
        <dbReference type="ARBA" id="ARBA00005225"/>
    </source>
</evidence>
<keyword evidence="9 16" id="KW-0547">Nucleotide-binding</keyword>
<evidence type="ECO:0000313" key="17">
    <source>
        <dbReference type="EMBL" id="ASG23166.1"/>
    </source>
</evidence>
<comment type="similarity">
    <text evidence="14 16">Belongs to the type III pantothenate kinase family.</text>
</comment>
<dbReference type="UniPathway" id="UPA00241">
    <property type="reaction ID" value="UER00352"/>
</dbReference>
<evidence type="ECO:0000256" key="11">
    <source>
        <dbReference type="ARBA" id="ARBA00022840"/>
    </source>
</evidence>
<evidence type="ECO:0000256" key="5">
    <source>
        <dbReference type="ARBA" id="ARBA00011738"/>
    </source>
</evidence>
<keyword evidence="18" id="KW-1185">Reference proteome</keyword>
<dbReference type="PANTHER" id="PTHR34265">
    <property type="entry name" value="TYPE III PANTOTHENATE KINASE"/>
    <property type="match status" value="1"/>
</dbReference>
<keyword evidence="7 16" id="KW-0963">Cytoplasm</keyword>
<feature type="binding site" evidence="16">
    <location>
        <begin position="6"/>
        <end position="13"/>
    </location>
    <ligand>
        <name>ATP</name>
        <dbReference type="ChEBI" id="CHEBI:30616"/>
    </ligand>
</feature>
<dbReference type="Proteomes" id="UP000197153">
    <property type="component" value="Chromosome 2"/>
</dbReference>
<dbReference type="NCBIfam" id="TIGR00671">
    <property type="entry name" value="baf"/>
    <property type="match status" value="1"/>
</dbReference>
<keyword evidence="13 16" id="KW-0173">Coenzyme A biosynthesis</keyword>
<dbReference type="GO" id="GO:0005524">
    <property type="term" value="F:ATP binding"/>
    <property type="evidence" value="ECO:0007669"/>
    <property type="project" value="UniProtKB-UniRule"/>
</dbReference>
<dbReference type="AlphaFoldDB" id="A0A248JXB6"/>
<organism evidence="17 18">
    <name type="scientific">Nitrospirillum viridazoti CBAmc</name>
    <dbReference type="NCBI Taxonomy" id="1441467"/>
    <lineage>
        <taxon>Bacteria</taxon>
        <taxon>Pseudomonadati</taxon>
        <taxon>Pseudomonadota</taxon>
        <taxon>Alphaproteobacteria</taxon>
        <taxon>Rhodospirillales</taxon>
        <taxon>Azospirillaceae</taxon>
        <taxon>Nitrospirillum</taxon>
        <taxon>Nitrospirillum viridazoti</taxon>
    </lineage>
</organism>
<feature type="active site" description="Proton acceptor" evidence="16">
    <location>
        <position position="110"/>
    </location>
</feature>
<evidence type="ECO:0000313" key="18">
    <source>
        <dbReference type="Proteomes" id="UP000197153"/>
    </source>
</evidence>
<dbReference type="GO" id="GO:0046872">
    <property type="term" value="F:metal ion binding"/>
    <property type="evidence" value="ECO:0007669"/>
    <property type="project" value="UniProtKB-KW"/>
</dbReference>
<keyword evidence="10 16" id="KW-0418">Kinase</keyword>
<keyword evidence="12 16" id="KW-0630">Potassium</keyword>
<dbReference type="EC" id="2.7.1.33" evidence="6 16"/>
<evidence type="ECO:0000256" key="14">
    <source>
        <dbReference type="ARBA" id="ARBA00038036"/>
    </source>
</evidence>
<evidence type="ECO:0000256" key="1">
    <source>
        <dbReference type="ARBA" id="ARBA00001206"/>
    </source>
</evidence>
<feature type="binding site" evidence="16">
    <location>
        <begin position="108"/>
        <end position="111"/>
    </location>
    <ligand>
        <name>substrate</name>
    </ligand>
</feature>
<evidence type="ECO:0000256" key="2">
    <source>
        <dbReference type="ARBA" id="ARBA00001958"/>
    </source>
</evidence>
<feature type="binding site" evidence="16">
    <location>
        <position position="133"/>
    </location>
    <ligand>
        <name>ATP</name>
        <dbReference type="ChEBI" id="CHEBI:30616"/>
    </ligand>
</feature>
<dbReference type="RefSeq" id="WP_088873691.1">
    <property type="nucleotide sequence ID" value="NZ_CP022111.1"/>
</dbReference>
<dbReference type="NCBIfam" id="NF009848">
    <property type="entry name" value="PRK13318.1-6"/>
    <property type="match status" value="1"/>
</dbReference>
<dbReference type="GO" id="GO:0005737">
    <property type="term" value="C:cytoplasm"/>
    <property type="evidence" value="ECO:0007669"/>
    <property type="project" value="UniProtKB-SubCell"/>
</dbReference>
<keyword evidence="8 16" id="KW-0808">Transferase</keyword>
<evidence type="ECO:0000256" key="16">
    <source>
        <dbReference type="HAMAP-Rule" id="MF_01274"/>
    </source>
</evidence>
<evidence type="ECO:0000256" key="15">
    <source>
        <dbReference type="ARBA" id="ARBA00040883"/>
    </source>
</evidence>
<dbReference type="GO" id="GO:0015937">
    <property type="term" value="P:coenzyme A biosynthetic process"/>
    <property type="evidence" value="ECO:0007669"/>
    <property type="project" value="UniProtKB-UniRule"/>
</dbReference>
<dbReference type="GO" id="GO:0004594">
    <property type="term" value="F:pantothenate kinase activity"/>
    <property type="evidence" value="ECO:0007669"/>
    <property type="project" value="UniProtKB-UniRule"/>
</dbReference>
<name>A0A248JXB6_9PROT</name>
<dbReference type="NCBIfam" id="NF009855">
    <property type="entry name" value="PRK13321.1"/>
    <property type="match status" value="1"/>
</dbReference>
<evidence type="ECO:0000256" key="7">
    <source>
        <dbReference type="ARBA" id="ARBA00022490"/>
    </source>
</evidence>
<comment type="subcellular location">
    <subcellularLocation>
        <location evidence="3 16">Cytoplasm</location>
    </subcellularLocation>
</comment>
<proteinExistence type="inferred from homology"/>
<comment type="caution">
    <text evidence="16">Lacks conserved residue(s) required for the propagation of feature annotation.</text>
</comment>
<dbReference type="CDD" id="cd24015">
    <property type="entry name" value="ASKHA_NBD_PanK-III"/>
    <property type="match status" value="1"/>
</dbReference>
<feature type="binding site" evidence="16">
    <location>
        <position position="130"/>
    </location>
    <ligand>
        <name>K(+)</name>
        <dbReference type="ChEBI" id="CHEBI:29103"/>
    </ligand>
</feature>
<dbReference type="Pfam" id="PF03309">
    <property type="entry name" value="Pan_kinase"/>
    <property type="match status" value="1"/>
</dbReference>
<dbReference type="NCBIfam" id="NF009844">
    <property type="entry name" value="PRK13318.1-2"/>
    <property type="match status" value="1"/>
</dbReference>
<evidence type="ECO:0000256" key="6">
    <source>
        <dbReference type="ARBA" id="ARBA00012102"/>
    </source>
</evidence>
<evidence type="ECO:0000256" key="8">
    <source>
        <dbReference type="ARBA" id="ARBA00022679"/>
    </source>
</evidence>
<reference evidence="17 18" key="1">
    <citation type="submission" date="2017-06" db="EMBL/GenBank/DDBJ databases">
        <title>Complete genome sequence of Nitrospirillum amazonense strain CBAmC, an endophytic nitrogen-fixing and plant growth-promoting bacterium, isolated from sugarcane.</title>
        <authorList>
            <person name="Schwab S."/>
            <person name="dos Santos Teixeira K.R."/>
            <person name="Simoes Araujo J.L."/>
            <person name="Soares Vidal M."/>
            <person name="Borges de Freitas H.R."/>
            <person name="Rivello Crivelaro A.L."/>
            <person name="Bueno de Camargo Nunes A."/>
            <person name="dos Santos C.M."/>
            <person name="Palmeira da Silva Rosa D."/>
            <person name="da Silva Padilha D."/>
            <person name="da Silva E."/>
            <person name="Araujo Terra L."/>
            <person name="Soares Mendes V."/>
            <person name="Farinelli L."/>
            <person name="Magalhaes Cruz L."/>
            <person name="Baldani J.I."/>
        </authorList>
    </citation>
    <scope>NUCLEOTIDE SEQUENCE [LARGE SCALE GENOMIC DNA]</scope>
    <source>
        <strain evidence="17 18">CBAmC</strain>
    </source>
</reference>
<keyword evidence="16" id="KW-0479">Metal-binding</keyword>
<comment type="cofactor">
    <cofactor evidence="16">
        <name>NH4(+)</name>
        <dbReference type="ChEBI" id="CHEBI:28938"/>
    </cofactor>
    <cofactor evidence="16">
        <name>K(+)</name>
        <dbReference type="ChEBI" id="CHEBI:29103"/>
    </cofactor>
    <text evidence="16">A monovalent cation. Ammonium or potassium.</text>
</comment>
<evidence type="ECO:0000256" key="13">
    <source>
        <dbReference type="ARBA" id="ARBA00022993"/>
    </source>
</evidence>
<feature type="binding site" evidence="16">
    <location>
        <position position="185"/>
    </location>
    <ligand>
        <name>substrate</name>
    </ligand>
</feature>
<evidence type="ECO:0000256" key="3">
    <source>
        <dbReference type="ARBA" id="ARBA00004496"/>
    </source>
</evidence>